<dbReference type="GO" id="GO:0051539">
    <property type="term" value="F:4 iron, 4 sulfur cluster binding"/>
    <property type="evidence" value="ECO:0007669"/>
    <property type="project" value="UniProtKB-KW"/>
</dbReference>
<dbReference type="GO" id="GO:0004355">
    <property type="term" value="F:glutamate synthase (NADPH) activity"/>
    <property type="evidence" value="ECO:0007669"/>
    <property type="project" value="UniProtKB-EC"/>
</dbReference>
<dbReference type="SUPFAM" id="SSF51971">
    <property type="entry name" value="Nucleotide-binding domain"/>
    <property type="match status" value="3"/>
</dbReference>
<dbReference type="GO" id="GO:0046872">
    <property type="term" value="F:metal ion binding"/>
    <property type="evidence" value="ECO:0007669"/>
    <property type="project" value="UniProtKB-KW"/>
</dbReference>
<name>F2NGD8_DESAR</name>
<keyword evidence="4" id="KW-0479">Metal-binding</keyword>
<feature type="domain" description="4Fe-4S ferredoxin-type" evidence="9">
    <location>
        <begin position="1432"/>
        <end position="1461"/>
    </location>
</feature>
<evidence type="ECO:0000256" key="6">
    <source>
        <dbReference type="ARBA" id="ARBA00023002"/>
    </source>
</evidence>
<evidence type="ECO:0000313" key="11">
    <source>
        <dbReference type="Proteomes" id="UP000000483"/>
    </source>
</evidence>
<evidence type="ECO:0000256" key="3">
    <source>
        <dbReference type="ARBA" id="ARBA00022485"/>
    </source>
</evidence>
<keyword evidence="5" id="KW-0274">FAD</keyword>
<dbReference type="PROSITE" id="PS51379">
    <property type="entry name" value="4FE4S_FER_2"/>
    <property type="match status" value="3"/>
</dbReference>
<dbReference type="InterPro" id="IPR036188">
    <property type="entry name" value="FAD/NAD-bd_sf"/>
</dbReference>
<dbReference type="Gene3D" id="3.30.70.20">
    <property type="match status" value="1"/>
</dbReference>
<dbReference type="RefSeq" id="WP_013705664.1">
    <property type="nucleotide sequence ID" value="NC_015388.1"/>
</dbReference>
<dbReference type="InterPro" id="IPR009051">
    <property type="entry name" value="Helical_ferredxn"/>
</dbReference>
<dbReference type="SUPFAM" id="SSF46548">
    <property type="entry name" value="alpha-helical ferredoxin"/>
    <property type="match status" value="2"/>
</dbReference>
<evidence type="ECO:0000256" key="5">
    <source>
        <dbReference type="ARBA" id="ARBA00022827"/>
    </source>
</evidence>
<protein>
    <submittedName>
        <fullName evidence="10">Glutamate synthase (NADPH)</fullName>
        <ecNumber evidence="10">1.4.1.13</ecNumber>
    </submittedName>
</protein>
<dbReference type="Pfam" id="PF13450">
    <property type="entry name" value="NAD_binding_8"/>
    <property type="match status" value="1"/>
</dbReference>
<sequence>MVTDAKKTIGAVMVVGGGIAGQQAALDTANAGFKVYLVEKDISLGGIMAKLDKTFPTNDCSTCMLSPKLIEVGMHPDIEIITQAEVKKVEGEPGNFSVTLLQQPRYIDLEKCNACGDCAKVCPVEMPSAFDEGMGLRRAAYQHFPQAIPAQYAIKKFDRPPCVNACPANIKVQGYVQLIKVGKYEEAVRLIMDDLPLPGVLGRICPHPCESACRRQEIDEAIAICNLKRFAADQVDPASLTIPMIAKKKEKIAIIGSGPAGLSCAYQLARRGYQCTIFEALPVAGGMLRVGIPDYRLPKTVLDQEIAYIQRWGVEIKTNTALGADFSLDDLFKNGYKAVFLGLGCHMGGELGIPGEEAAGVIQGVDLLRQLALGQEPAIGKKVVVIGGGNVAFDVARSARRLGSEVTILYRRTRTEMPANIEEIEEAECEDIDIQYLIAPQEVIVQDGVTVGLQCIRMELGESDVSGRRRPIPKPGTEFVVDCDMIVPAIGQRANLNGITGAGIRTTRWGTIEADPITYMTSREGVFAAGDVHVGPWIAIGAVAGGKEAAESIDRFLWGRDLGAGRGLSEEAKAMQHWMDIPLDEEKHPRQGMPQLPHELCCTCFDEVKLGYTEEQARAEAARCLNCGGCSECMQCVAACQAGAIIHDQRPQLQELQVGAIILAPGYRPFDARQKAEYGYGRYANVVTALEFERILSATGPFHGHVQRPSDGQSPKKIAWIQCVGSRDKSINRNYCSSVCCMYATKQSIIAKEHDAQVEPSIFFIDMRAHGKGFDRYYERAQEIGVRYVRSMISRIAEKPQTKNLELSFVDANGTIATEEFDLVVLSVGLDVHPDALPLGECLGIETNPWNYAISRPFDEVATSRDGVFTCGVYQAPKDIPETVTQALSAAASAAALLTEAQGSMLSQKTYPPERDVSQEEPRVGVFVCHCGINIAGVVDVAQVTEYVKTLPYVTYADHYTFTCANDSLEKMKEIIEAHKLNRVVVASCSPRTHEPLFQDNLRQAGLNKYLFEMANIRDQDSWVHQGEPARATELAKDLIRMAVGRALKLESFRETQFKVVQRGLVIGGGLVGMTAALTLAEAGYEATLVEKTPELGGMARRPHFTRDGHLVTPFMEELIRRVRNHPRIEVLTEAKVVDFNGHLGRFTSIVQTGDGSRREVFHGAAILAPGAVEYRPEEYLYGQSDRIMTLMELEEKSAGGWQPTPGGSVVMILCVGSREPEHPYCSRVCCTKAINNAIWIKEKDPSAQVAILYRDIRTFGFNELYYQKARELGVRFIRFDRENKPEVVTEADGLRVSVFDQNLRTNILLPADCLVLAAALRPSPGMAEAARVYKLSLDMDGFFLEAHIKLRPLDFTSDGFFLAGTAHSPKFTEEAIAQGKGAAARAMGILSRATMEISGAVAYVNPDACVGCLNCLRACPYGVPEFNRELDSIVIDPASCHGCGNCCATCPAMAIDIKHSKGAQFESLLKAI</sequence>
<dbReference type="eggNOG" id="COG0493">
    <property type="taxonomic scope" value="Bacteria"/>
</dbReference>
<dbReference type="Pfam" id="PF13237">
    <property type="entry name" value="Fer4_10"/>
    <property type="match status" value="1"/>
</dbReference>
<dbReference type="Pfam" id="PF07992">
    <property type="entry name" value="Pyr_redox_2"/>
    <property type="match status" value="1"/>
</dbReference>
<dbReference type="EC" id="1.4.1.13" evidence="10"/>
<comment type="similarity">
    <text evidence="2">Belongs to the HdrA family.</text>
</comment>
<dbReference type="Pfam" id="PF00037">
    <property type="entry name" value="Fer4"/>
    <property type="match status" value="1"/>
</dbReference>
<dbReference type="KEGG" id="dao:Desac_0669"/>
<feature type="domain" description="4Fe-4S ferredoxin-type" evidence="9">
    <location>
        <begin position="103"/>
        <end position="132"/>
    </location>
</feature>
<evidence type="ECO:0000259" key="9">
    <source>
        <dbReference type="PROSITE" id="PS51379"/>
    </source>
</evidence>
<dbReference type="SUPFAM" id="SSF51905">
    <property type="entry name" value="FAD/NAD(P)-binding domain"/>
    <property type="match status" value="2"/>
</dbReference>
<gene>
    <name evidence="10" type="ordered locus">Desac_0669</name>
</gene>
<dbReference type="OrthoDB" id="9766627at2"/>
<keyword evidence="8" id="KW-0411">Iron-sulfur</keyword>
<dbReference type="EMBL" id="CP002629">
    <property type="protein sequence ID" value="AEB08551.1"/>
    <property type="molecule type" value="Genomic_DNA"/>
</dbReference>
<dbReference type="PANTHER" id="PTHR43498">
    <property type="entry name" value="FERREDOXIN:COB-COM HETERODISULFIDE REDUCTASE SUBUNIT A"/>
    <property type="match status" value="1"/>
</dbReference>
<dbReference type="PRINTS" id="PR00419">
    <property type="entry name" value="ADXRDTASE"/>
</dbReference>
<keyword evidence="6 10" id="KW-0560">Oxidoreductase</keyword>
<evidence type="ECO:0000256" key="2">
    <source>
        <dbReference type="ARBA" id="ARBA00006561"/>
    </source>
</evidence>
<organism evidence="10 11">
    <name type="scientific">Desulfobacca acetoxidans (strain ATCC 700848 / DSM 11109 / ASRB2)</name>
    <dbReference type="NCBI Taxonomy" id="880072"/>
    <lineage>
        <taxon>Bacteria</taxon>
        <taxon>Pseudomonadati</taxon>
        <taxon>Thermodesulfobacteriota</taxon>
        <taxon>Desulfobaccia</taxon>
        <taxon>Desulfobaccales</taxon>
        <taxon>Desulfobaccaceae</taxon>
        <taxon>Desulfobacca</taxon>
    </lineage>
</organism>
<dbReference type="Proteomes" id="UP000000483">
    <property type="component" value="Chromosome"/>
</dbReference>
<evidence type="ECO:0000256" key="8">
    <source>
        <dbReference type="ARBA" id="ARBA00023014"/>
    </source>
</evidence>
<evidence type="ECO:0000256" key="4">
    <source>
        <dbReference type="ARBA" id="ARBA00022723"/>
    </source>
</evidence>
<dbReference type="SUPFAM" id="SSF54862">
    <property type="entry name" value="4Fe-4S ferredoxins"/>
    <property type="match status" value="1"/>
</dbReference>
<dbReference type="InterPro" id="IPR039650">
    <property type="entry name" value="HdrA-like"/>
</dbReference>
<dbReference type="Gene3D" id="1.10.1060.10">
    <property type="entry name" value="Alpha-helical ferredoxin"/>
    <property type="match status" value="1"/>
</dbReference>
<dbReference type="PROSITE" id="PS00198">
    <property type="entry name" value="4FE4S_FER_1"/>
    <property type="match status" value="2"/>
</dbReference>
<reference evidence="10 11" key="1">
    <citation type="journal article" date="2011" name="Stand. Genomic Sci.">
        <title>Complete genome sequence of the acetate-degrading sulfate reducer Desulfobacca acetoxidans type strain (ASRB2).</title>
        <authorList>
            <person name="Goker M."/>
            <person name="Teshima H."/>
            <person name="Lapidus A."/>
            <person name="Nolan M."/>
            <person name="Lucas S."/>
            <person name="Hammon N."/>
            <person name="Deshpande S."/>
            <person name="Cheng J.F."/>
            <person name="Tapia R."/>
            <person name="Han C."/>
            <person name="Goodwin L."/>
            <person name="Pitluck S."/>
            <person name="Huntemann M."/>
            <person name="Liolios K."/>
            <person name="Ivanova N."/>
            <person name="Pagani I."/>
            <person name="Mavromatis K."/>
            <person name="Ovchinikova G."/>
            <person name="Pati A."/>
            <person name="Chen A."/>
            <person name="Palaniappan K."/>
            <person name="Land M."/>
            <person name="Hauser L."/>
            <person name="Brambilla E.M."/>
            <person name="Rohde M."/>
            <person name="Spring S."/>
            <person name="Detter J.C."/>
            <person name="Woyke T."/>
            <person name="Bristow J."/>
            <person name="Eisen J.A."/>
            <person name="Markowitz V."/>
            <person name="Hugenholtz P."/>
            <person name="Kyrpides N.C."/>
            <person name="Klenk H.P."/>
        </authorList>
    </citation>
    <scope>NUCLEOTIDE SEQUENCE [LARGE SCALE GENOMIC DNA]</scope>
    <source>
        <strain evidence="11">ATCC 700848 / DSM 11109 / ASRB2</strain>
    </source>
</reference>
<dbReference type="InterPro" id="IPR023753">
    <property type="entry name" value="FAD/NAD-binding_dom"/>
</dbReference>
<feature type="domain" description="4Fe-4S ferredoxin-type" evidence="9">
    <location>
        <begin position="1401"/>
        <end position="1430"/>
    </location>
</feature>
<evidence type="ECO:0000313" key="10">
    <source>
        <dbReference type="EMBL" id="AEB08551.1"/>
    </source>
</evidence>
<evidence type="ECO:0000256" key="1">
    <source>
        <dbReference type="ARBA" id="ARBA00001974"/>
    </source>
</evidence>
<dbReference type="InterPro" id="IPR017896">
    <property type="entry name" value="4Fe4S_Fe-S-bd"/>
</dbReference>
<dbReference type="Pfam" id="PF14691">
    <property type="entry name" value="Fer4_20"/>
    <property type="match status" value="1"/>
</dbReference>
<keyword evidence="11" id="KW-1185">Reference proteome</keyword>
<dbReference type="InterPro" id="IPR017900">
    <property type="entry name" value="4Fe4S_Fe_S_CS"/>
</dbReference>
<comment type="cofactor">
    <cofactor evidence="1">
        <name>FAD</name>
        <dbReference type="ChEBI" id="CHEBI:57692"/>
    </cofactor>
</comment>
<dbReference type="HOGENOM" id="CLU_004231_1_1_7"/>
<dbReference type="STRING" id="880072.Desac_0669"/>
<evidence type="ECO:0000256" key="7">
    <source>
        <dbReference type="ARBA" id="ARBA00023004"/>
    </source>
</evidence>
<keyword evidence="7" id="KW-0408">Iron</keyword>
<keyword evidence="5" id="KW-0285">Flavoprotein</keyword>
<dbReference type="InterPro" id="IPR028261">
    <property type="entry name" value="DPD_II"/>
</dbReference>
<reference evidence="11" key="2">
    <citation type="submission" date="2011-03" db="EMBL/GenBank/DDBJ databases">
        <title>The complete genome of Desulfobacca acetoxidans DSM 11109.</title>
        <authorList>
            <consortium name="US DOE Joint Genome Institute (JGI-PGF)"/>
            <person name="Lucas S."/>
            <person name="Copeland A."/>
            <person name="Lapidus A."/>
            <person name="Bruce D."/>
            <person name="Goodwin L."/>
            <person name="Pitluck S."/>
            <person name="Peters L."/>
            <person name="Kyrpides N."/>
            <person name="Mavromatis K."/>
            <person name="Ivanova N."/>
            <person name="Ovchinnikova G."/>
            <person name="Teshima H."/>
            <person name="Detter J.C."/>
            <person name="Han C."/>
            <person name="Land M."/>
            <person name="Hauser L."/>
            <person name="Markowitz V."/>
            <person name="Cheng J.-F."/>
            <person name="Hugenholtz P."/>
            <person name="Woyke T."/>
            <person name="Wu D."/>
            <person name="Spring S."/>
            <person name="Schueler E."/>
            <person name="Brambilla E."/>
            <person name="Klenk H.-P."/>
            <person name="Eisen J.A."/>
        </authorList>
    </citation>
    <scope>NUCLEOTIDE SEQUENCE [LARGE SCALE GENOMIC DNA]</scope>
    <source>
        <strain evidence="11">ATCC 700848 / DSM 11109 / ASRB2</strain>
    </source>
</reference>
<proteinExistence type="inferred from homology"/>
<dbReference type="Gene3D" id="3.40.50.720">
    <property type="entry name" value="NAD(P)-binding Rossmann-like Domain"/>
    <property type="match status" value="1"/>
</dbReference>
<dbReference type="PANTHER" id="PTHR43498:SF1">
    <property type="entry name" value="COB--COM HETERODISULFIDE REDUCTASE IRON-SULFUR SUBUNIT A"/>
    <property type="match status" value="1"/>
</dbReference>
<dbReference type="Pfam" id="PF12831">
    <property type="entry name" value="FAD_oxidored"/>
    <property type="match status" value="1"/>
</dbReference>
<accession>F2NGD8</accession>
<keyword evidence="3" id="KW-0004">4Fe-4S</keyword>
<dbReference type="eggNOG" id="COG1148">
    <property type="taxonomic scope" value="Bacteria"/>
</dbReference>
<dbReference type="Gene3D" id="3.50.50.60">
    <property type="entry name" value="FAD/NAD(P)-binding domain"/>
    <property type="match status" value="3"/>
</dbReference>